<dbReference type="InterPro" id="IPR022172">
    <property type="entry name" value="DUF3703"/>
</dbReference>
<dbReference type="EMBL" id="BAET01000014">
    <property type="protein sequence ID" value="GAB55791.1"/>
    <property type="molecule type" value="Genomic_DNA"/>
</dbReference>
<name>H5TBW4_9ALTE</name>
<proteinExistence type="predicted"/>
<gene>
    <name evidence="1" type="ORF">GPUN_1675</name>
</gene>
<evidence type="ECO:0008006" key="3">
    <source>
        <dbReference type="Google" id="ProtNLM"/>
    </source>
</evidence>
<evidence type="ECO:0000313" key="2">
    <source>
        <dbReference type="Proteomes" id="UP000053586"/>
    </source>
</evidence>
<dbReference type="Proteomes" id="UP000053586">
    <property type="component" value="Unassembled WGS sequence"/>
</dbReference>
<dbReference type="AlphaFoldDB" id="H5TBW4"/>
<keyword evidence="2" id="KW-1185">Reference proteome</keyword>
<reference evidence="1 2" key="2">
    <citation type="journal article" date="2017" name="Antonie Van Leeuwenhoek">
        <title>Rhizobium rhizosphaerae sp. nov., a novel species isolated from rice rhizosphere.</title>
        <authorList>
            <person name="Zhao J.J."/>
            <person name="Zhang J."/>
            <person name="Zhang R.J."/>
            <person name="Zhang C.W."/>
            <person name="Yin H.Q."/>
            <person name="Zhang X.X."/>
        </authorList>
    </citation>
    <scope>NUCLEOTIDE SEQUENCE [LARGE SCALE GENOMIC DNA]</scope>
    <source>
        <strain evidence="1 2">ACAM 611</strain>
    </source>
</reference>
<dbReference type="RefSeq" id="WP_006005219.1">
    <property type="nucleotide sequence ID" value="NZ_BAET01000014.1"/>
</dbReference>
<dbReference type="Pfam" id="PF12487">
    <property type="entry name" value="DUF3703"/>
    <property type="match status" value="1"/>
</dbReference>
<dbReference type="eggNOG" id="COG0671">
    <property type="taxonomic scope" value="Bacteria"/>
</dbReference>
<protein>
    <recommendedName>
        <fullName evidence="3">DUF3703 domain-containing protein</fullName>
    </recommendedName>
</protein>
<reference evidence="1 2" key="1">
    <citation type="journal article" date="2012" name="J. Bacteriol.">
        <title>Genome sequence of proteorhodopsin-containing sea ice bacterium Glaciecola punicea ACAM 611T.</title>
        <authorList>
            <person name="Qin Q.-L."/>
            <person name="Xie B.-B."/>
            <person name="Shu Y.-L."/>
            <person name="Rong J.-C."/>
            <person name="Zhao D.-L."/>
            <person name="Zhang X.-Y."/>
            <person name="Chen X.-L."/>
            <person name="Zhou B.-C."/>
            <person name="Zhanga Y.-Z."/>
        </authorList>
    </citation>
    <scope>NUCLEOTIDE SEQUENCE [LARGE SCALE GENOMIC DNA]</scope>
    <source>
        <strain evidence="1 2">ACAM 611</strain>
    </source>
</reference>
<accession>H5TBW4</accession>
<sequence>MTFNQAAKPFINDKLEKASDALTQKRRQLSFQLLEDAHVIGQQSTYCHCLVHLKMLQFGLKTRNTKEVIGQCFRLVGAATKTIFGGVPKGNTGGVNVSPFTPMSISVGNQAIIDEIKVKMKHAQS</sequence>
<evidence type="ECO:0000313" key="1">
    <source>
        <dbReference type="EMBL" id="GAB55791.1"/>
    </source>
</evidence>
<organism evidence="1 2">
    <name type="scientific">Glaciecola punicea ACAM 611</name>
    <dbReference type="NCBI Taxonomy" id="1121923"/>
    <lineage>
        <taxon>Bacteria</taxon>
        <taxon>Pseudomonadati</taxon>
        <taxon>Pseudomonadota</taxon>
        <taxon>Gammaproteobacteria</taxon>
        <taxon>Alteromonadales</taxon>
        <taxon>Alteromonadaceae</taxon>
        <taxon>Glaciecola</taxon>
    </lineage>
</organism>
<comment type="caution">
    <text evidence="1">The sequence shown here is derived from an EMBL/GenBank/DDBJ whole genome shotgun (WGS) entry which is preliminary data.</text>
</comment>
<dbReference type="OrthoDB" id="9799416at2"/>